<protein>
    <submittedName>
        <fullName evidence="1">Ferritin-like domain-containing protein</fullName>
    </submittedName>
</protein>
<keyword evidence="2" id="KW-1185">Reference proteome</keyword>
<dbReference type="Proteomes" id="UP000292085">
    <property type="component" value="Unassembled WGS sequence"/>
</dbReference>
<dbReference type="InterPro" id="IPR052965">
    <property type="entry name" value="Pigment-catalase-like"/>
</dbReference>
<dbReference type="PANTHER" id="PTHR31694:SF26">
    <property type="entry name" value="OS05G0151100 PROTEIN"/>
    <property type="match status" value="1"/>
</dbReference>
<dbReference type="EMBL" id="SGIS01000034">
    <property type="protein sequence ID" value="RZF62961.1"/>
    <property type="molecule type" value="Genomic_DNA"/>
</dbReference>
<accession>A0A4Q6XSP1</accession>
<dbReference type="OrthoDB" id="954262at2"/>
<gene>
    <name evidence="1" type="ORF">EWE75_18385</name>
</gene>
<dbReference type="PANTHER" id="PTHR31694">
    <property type="entry name" value="DESICCATION-LIKE PROTEIN"/>
    <property type="match status" value="1"/>
</dbReference>
<reference evidence="1 2" key="1">
    <citation type="submission" date="2019-02" db="EMBL/GenBank/DDBJ databases">
        <authorList>
            <person name="Li Y."/>
        </authorList>
    </citation>
    <scope>NUCLEOTIDE SEQUENCE [LARGE SCALE GENOMIC DNA]</scope>
    <source>
        <strain evidence="1 2">3-7</strain>
    </source>
</reference>
<dbReference type="AlphaFoldDB" id="A0A4Q6XSP1"/>
<sequence>MTDILSTTPSTAEDSRRLARRHFLRTTGQITVAAGGLALLSACGGSDNSGGTVTPTPTPTSTNTAAIINADALNLALNFAYLQAQFFAFATTGANISAIADTPAHPGGGAALLTGTGQQGTVTGGRAVSFSNPTIAQYAREIAADDLAHLAFLRSALGSSAVAMPSLNIDGSASGAFSTFAQAAGYVASGVTFDPYASDLNFLLAAFIFKDVAVTAYKGVTTLLSSTLTLDAAAGLLTTQAYHAALIRTTLYTMGQGTAAGQFSNARDTFDGSADIDQGITGTATTANIVPADAQGRVYTRTAGQVLNVAYQNRAAVTLGGFFPAGANGNIKTSAASNA</sequence>
<dbReference type="RefSeq" id="WP_130159566.1">
    <property type="nucleotide sequence ID" value="NZ_SGIS01000034.1"/>
</dbReference>
<name>A0A4Q6XSP1_9SPHN</name>
<organism evidence="1 2">
    <name type="scientific">Sphingomonas populi</name>
    <dbReference type="NCBI Taxonomy" id="2484750"/>
    <lineage>
        <taxon>Bacteria</taxon>
        <taxon>Pseudomonadati</taxon>
        <taxon>Pseudomonadota</taxon>
        <taxon>Alphaproteobacteria</taxon>
        <taxon>Sphingomonadales</taxon>
        <taxon>Sphingomonadaceae</taxon>
        <taxon>Sphingomonas</taxon>
    </lineage>
</organism>
<comment type="caution">
    <text evidence="1">The sequence shown here is derived from an EMBL/GenBank/DDBJ whole genome shotgun (WGS) entry which is preliminary data.</text>
</comment>
<evidence type="ECO:0000313" key="2">
    <source>
        <dbReference type="Proteomes" id="UP000292085"/>
    </source>
</evidence>
<evidence type="ECO:0000313" key="1">
    <source>
        <dbReference type="EMBL" id="RZF62961.1"/>
    </source>
</evidence>
<dbReference type="Pfam" id="PF13668">
    <property type="entry name" value="Ferritin_2"/>
    <property type="match status" value="1"/>
</dbReference>
<proteinExistence type="predicted"/>